<evidence type="ECO:0000313" key="2">
    <source>
        <dbReference type="EMBL" id="KAJ1215920.1"/>
    </source>
</evidence>
<evidence type="ECO:0000313" key="3">
    <source>
        <dbReference type="Proteomes" id="UP001066276"/>
    </source>
</evidence>
<feature type="compositionally biased region" description="Polar residues" evidence="1">
    <location>
        <begin position="261"/>
        <end position="284"/>
    </location>
</feature>
<feature type="compositionally biased region" description="Basic and acidic residues" evidence="1">
    <location>
        <begin position="295"/>
        <end position="306"/>
    </location>
</feature>
<comment type="caution">
    <text evidence="2">The sequence shown here is derived from an EMBL/GenBank/DDBJ whole genome shotgun (WGS) entry which is preliminary data.</text>
</comment>
<accession>A0AAV7WT17</accession>
<feature type="region of interest" description="Disordered" evidence="1">
    <location>
        <begin position="234"/>
        <end position="317"/>
    </location>
</feature>
<name>A0AAV7WT17_PLEWA</name>
<dbReference type="Proteomes" id="UP001066276">
    <property type="component" value="Chromosome 1_1"/>
</dbReference>
<reference evidence="2" key="1">
    <citation type="journal article" date="2022" name="bioRxiv">
        <title>Sequencing and chromosome-scale assembly of the giantPleurodeles waltlgenome.</title>
        <authorList>
            <person name="Brown T."/>
            <person name="Elewa A."/>
            <person name="Iarovenko S."/>
            <person name="Subramanian E."/>
            <person name="Araus A.J."/>
            <person name="Petzold A."/>
            <person name="Susuki M."/>
            <person name="Suzuki K.-i.T."/>
            <person name="Hayashi T."/>
            <person name="Toyoda A."/>
            <person name="Oliveira C."/>
            <person name="Osipova E."/>
            <person name="Leigh N.D."/>
            <person name="Simon A."/>
            <person name="Yun M.H."/>
        </authorList>
    </citation>
    <scope>NUCLEOTIDE SEQUENCE</scope>
    <source>
        <strain evidence="2">20211129_DDA</strain>
        <tissue evidence="2">Liver</tissue>
    </source>
</reference>
<feature type="compositionally biased region" description="Polar residues" evidence="1">
    <location>
        <begin position="238"/>
        <end position="251"/>
    </location>
</feature>
<dbReference type="EMBL" id="JANPWB010000001">
    <property type="protein sequence ID" value="KAJ1215920.1"/>
    <property type="molecule type" value="Genomic_DNA"/>
</dbReference>
<keyword evidence="3" id="KW-1185">Reference proteome</keyword>
<evidence type="ECO:0000256" key="1">
    <source>
        <dbReference type="SAM" id="MobiDB-lite"/>
    </source>
</evidence>
<sequence length="317" mass="35318">MRGNNGVCFDFLGRTRRRRDGCASISSARLWILFGLRGFQTPRGRCVDFLRWLDEVTGAASIRWGLRLIFYHTAGAASKSACVIPAQLCVDPVGHAPNFRSLRWRCVDILIVKSGCVVPVWRAVKFAVQAVRCVWQAVRRISPPKVSFLQRLSLFGPETSGNRSNVSSVFILLSGFHIFIYLQQLLSQKVVGAWVSLLPAPPLTLLTEPSSTLNSIVYSLVLFRCPGNNQRKKLQGLLQPSTNPASSTTPCGDTPIHRYRTNTANTPEAQAQQTHLQPPLSQEYLQLEGPATQRPQREHGKDRGTRDIAQPPQSHIR</sequence>
<gene>
    <name evidence="2" type="ORF">NDU88_003526</name>
</gene>
<organism evidence="2 3">
    <name type="scientific">Pleurodeles waltl</name>
    <name type="common">Iberian ribbed newt</name>
    <dbReference type="NCBI Taxonomy" id="8319"/>
    <lineage>
        <taxon>Eukaryota</taxon>
        <taxon>Metazoa</taxon>
        <taxon>Chordata</taxon>
        <taxon>Craniata</taxon>
        <taxon>Vertebrata</taxon>
        <taxon>Euteleostomi</taxon>
        <taxon>Amphibia</taxon>
        <taxon>Batrachia</taxon>
        <taxon>Caudata</taxon>
        <taxon>Salamandroidea</taxon>
        <taxon>Salamandridae</taxon>
        <taxon>Pleurodelinae</taxon>
        <taxon>Pleurodeles</taxon>
    </lineage>
</organism>
<protein>
    <submittedName>
        <fullName evidence="2">Uncharacterized protein</fullName>
    </submittedName>
</protein>
<proteinExistence type="predicted"/>
<dbReference type="AlphaFoldDB" id="A0AAV7WT17"/>